<dbReference type="Gene3D" id="3.90.105.10">
    <property type="entry name" value="Molybdopterin biosynthesis moea protein, domain 2"/>
    <property type="match status" value="1"/>
</dbReference>
<dbReference type="Gene3D" id="2.40.340.10">
    <property type="entry name" value="MoeA, C-terminal, domain IV"/>
    <property type="match status" value="1"/>
</dbReference>
<dbReference type="EMBL" id="QBMP01000215">
    <property type="protein sequence ID" value="PZO49315.1"/>
    <property type="molecule type" value="Genomic_DNA"/>
</dbReference>
<organism evidence="14 15">
    <name type="scientific">Phormidesmis priestleyi</name>
    <dbReference type="NCBI Taxonomy" id="268141"/>
    <lineage>
        <taxon>Bacteria</taxon>
        <taxon>Bacillati</taxon>
        <taxon>Cyanobacteriota</taxon>
        <taxon>Cyanophyceae</taxon>
        <taxon>Leptolyngbyales</taxon>
        <taxon>Leptolyngbyaceae</taxon>
        <taxon>Phormidesmis</taxon>
    </lineage>
</organism>
<dbReference type="AlphaFoldDB" id="A0A2W4YT11"/>
<evidence type="ECO:0000313" key="15">
    <source>
        <dbReference type="Proteomes" id="UP000249794"/>
    </source>
</evidence>
<keyword evidence="8 11" id="KW-0460">Magnesium</keyword>
<dbReference type="Pfam" id="PF03453">
    <property type="entry name" value="MoeA_N"/>
    <property type="match status" value="1"/>
</dbReference>
<gene>
    <name evidence="14" type="ORF">DCF15_17000</name>
</gene>
<dbReference type="SMART" id="SM00852">
    <property type="entry name" value="MoCF_biosynth"/>
    <property type="match status" value="1"/>
</dbReference>
<dbReference type="InterPro" id="IPR005110">
    <property type="entry name" value="MoeA_linker/N"/>
</dbReference>
<dbReference type="Gene3D" id="3.40.980.10">
    <property type="entry name" value="MoaB/Mog-like domain"/>
    <property type="match status" value="1"/>
</dbReference>
<dbReference type="FunFam" id="2.170.190.11:FF:000001">
    <property type="entry name" value="Molybdopterin molybdenumtransferase"/>
    <property type="match status" value="1"/>
</dbReference>
<keyword evidence="5 11" id="KW-0500">Molybdenum</keyword>
<evidence type="ECO:0000256" key="12">
    <source>
        <dbReference type="SAM" id="MobiDB-lite"/>
    </source>
</evidence>
<reference evidence="14 15" key="2">
    <citation type="submission" date="2018-06" db="EMBL/GenBank/DDBJ databases">
        <title>Metagenomic assembly of (sub)arctic Cyanobacteria and their associated microbiome from non-axenic cultures.</title>
        <authorList>
            <person name="Baurain D."/>
        </authorList>
    </citation>
    <scope>NUCLEOTIDE SEQUENCE [LARGE SCALE GENOMIC DNA]</scope>
    <source>
        <strain evidence="14">ULC027bin1</strain>
    </source>
</reference>
<reference evidence="15" key="1">
    <citation type="submission" date="2018-04" db="EMBL/GenBank/DDBJ databases">
        <authorList>
            <person name="Cornet L."/>
        </authorList>
    </citation>
    <scope>NUCLEOTIDE SEQUENCE [LARGE SCALE GENOMIC DNA]</scope>
</reference>
<evidence type="ECO:0000256" key="4">
    <source>
        <dbReference type="ARBA" id="ARBA00010763"/>
    </source>
</evidence>
<comment type="catalytic activity">
    <reaction evidence="10">
        <text>adenylyl-molybdopterin + molybdate = Mo-molybdopterin + AMP + H(+)</text>
        <dbReference type="Rhea" id="RHEA:35047"/>
        <dbReference type="ChEBI" id="CHEBI:15378"/>
        <dbReference type="ChEBI" id="CHEBI:36264"/>
        <dbReference type="ChEBI" id="CHEBI:62727"/>
        <dbReference type="ChEBI" id="CHEBI:71302"/>
        <dbReference type="ChEBI" id="CHEBI:456215"/>
        <dbReference type="EC" id="2.10.1.1"/>
    </reaction>
</comment>
<proteinExistence type="inferred from homology"/>
<dbReference type="InterPro" id="IPR036135">
    <property type="entry name" value="MoeA_linker/N_sf"/>
</dbReference>
<dbReference type="InterPro" id="IPR036425">
    <property type="entry name" value="MoaB/Mog-like_dom_sf"/>
</dbReference>
<dbReference type="PANTHER" id="PTHR10192">
    <property type="entry name" value="MOLYBDOPTERIN BIOSYNTHESIS PROTEIN"/>
    <property type="match status" value="1"/>
</dbReference>
<sequence length="431" mass="45722">MFTAAEAERLIFTLVSPITSRETVDVADDPIGCLGRILATAPLSQLDFPHWDNSAMDGYAVRTADVQTVPVSLQVIEEIPAGKLPQKALGPGQAARILTGAMLPEGADAVVMQEETERNLQSGPKDRLEDEPENQPADQQVVILRSPLPQNFVRQRGSFAKVGDALLTTGRALGPADIALLAAAQQTSVQVYRRPRVAILSTGDELVPPHQPLQPGQIVDSNQYALTALVAQTGAIPVPMGIVPDDRLAVKRAIAGALAQSDMVISSGGVSVGDYDYVDEVLAELGATLHIRSVAVKPGKPLTVATVESERGSRRLYFGLPGNPASAMVGFWRFVAPAIAQLSGHQGPWSPDFVWATATADLQADGRRETYLWGQITASATGYEFARAAGSHSSGNLINLANTNGLGIVPQGNQQIITGQPIRVLTIRSAR</sequence>
<dbReference type="InterPro" id="IPR008284">
    <property type="entry name" value="MoCF_biosynth_CS"/>
</dbReference>
<protein>
    <recommendedName>
        <fullName evidence="11">Molybdopterin molybdenumtransferase</fullName>
        <ecNumber evidence="11">2.10.1.1</ecNumber>
    </recommendedName>
</protein>
<evidence type="ECO:0000256" key="10">
    <source>
        <dbReference type="ARBA" id="ARBA00047317"/>
    </source>
</evidence>
<evidence type="ECO:0000256" key="11">
    <source>
        <dbReference type="RuleBase" id="RU365090"/>
    </source>
</evidence>
<dbReference type="Proteomes" id="UP000249794">
    <property type="component" value="Unassembled WGS sequence"/>
</dbReference>
<feature type="domain" description="MoaB/Mog" evidence="13">
    <location>
        <begin position="198"/>
        <end position="341"/>
    </location>
</feature>
<dbReference type="InterPro" id="IPR001453">
    <property type="entry name" value="MoaB/Mog_dom"/>
</dbReference>
<comment type="cofactor">
    <cofactor evidence="1 11">
        <name>Mg(2+)</name>
        <dbReference type="ChEBI" id="CHEBI:18420"/>
    </cofactor>
</comment>
<dbReference type="EC" id="2.10.1.1" evidence="11"/>
<comment type="caution">
    <text evidence="14">The sequence shown here is derived from an EMBL/GenBank/DDBJ whole genome shotgun (WGS) entry which is preliminary data.</text>
</comment>
<dbReference type="NCBIfam" id="NF045515">
    <property type="entry name" value="Glp_gephyrin"/>
    <property type="match status" value="1"/>
</dbReference>
<dbReference type="InterPro" id="IPR005111">
    <property type="entry name" value="MoeA_C_domain_IV"/>
</dbReference>
<dbReference type="SUPFAM" id="SSF63867">
    <property type="entry name" value="MoeA C-terminal domain-like"/>
    <property type="match status" value="1"/>
</dbReference>
<keyword evidence="6 11" id="KW-0808">Transferase</keyword>
<dbReference type="GO" id="GO:0006777">
    <property type="term" value="P:Mo-molybdopterin cofactor biosynthetic process"/>
    <property type="evidence" value="ECO:0007669"/>
    <property type="project" value="UniProtKB-UniRule"/>
</dbReference>
<evidence type="ECO:0000256" key="8">
    <source>
        <dbReference type="ARBA" id="ARBA00022842"/>
    </source>
</evidence>
<dbReference type="GO" id="GO:0005829">
    <property type="term" value="C:cytosol"/>
    <property type="evidence" value="ECO:0007669"/>
    <property type="project" value="TreeGrafter"/>
</dbReference>
<name>A0A2W4YT11_9CYAN</name>
<dbReference type="NCBIfam" id="TIGR00177">
    <property type="entry name" value="molyb_syn"/>
    <property type="match status" value="1"/>
</dbReference>
<dbReference type="SUPFAM" id="SSF63882">
    <property type="entry name" value="MoeA N-terminal region -like"/>
    <property type="match status" value="1"/>
</dbReference>
<accession>A0A2W4YT11</accession>
<evidence type="ECO:0000313" key="14">
    <source>
        <dbReference type="EMBL" id="PZO49315.1"/>
    </source>
</evidence>
<dbReference type="Pfam" id="PF03454">
    <property type="entry name" value="MoeA_C"/>
    <property type="match status" value="1"/>
</dbReference>
<dbReference type="InterPro" id="IPR038987">
    <property type="entry name" value="MoeA-like"/>
</dbReference>
<feature type="region of interest" description="Disordered" evidence="12">
    <location>
        <begin position="115"/>
        <end position="137"/>
    </location>
</feature>
<comment type="similarity">
    <text evidence="4 11">Belongs to the MoeA family.</text>
</comment>
<keyword evidence="7 11" id="KW-0479">Metal-binding</keyword>
<evidence type="ECO:0000256" key="5">
    <source>
        <dbReference type="ARBA" id="ARBA00022505"/>
    </source>
</evidence>
<dbReference type="UniPathway" id="UPA00344"/>
<dbReference type="SUPFAM" id="SSF53218">
    <property type="entry name" value="Molybdenum cofactor biosynthesis proteins"/>
    <property type="match status" value="1"/>
</dbReference>
<dbReference type="Pfam" id="PF00994">
    <property type="entry name" value="MoCF_biosynth"/>
    <property type="match status" value="1"/>
</dbReference>
<dbReference type="FunFam" id="3.40.980.10:FF:000004">
    <property type="entry name" value="Molybdopterin molybdenumtransferase"/>
    <property type="match status" value="1"/>
</dbReference>
<dbReference type="CDD" id="cd00887">
    <property type="entry name" value="MoeA"/>
    <property type="match status" value="1"/>
</dbReference>
<evidence type="ECO:0000256" key="3">
    <source>
        <dbReference type="ARBA" id="ARBA00005046"/>
    </source>
</evidence>
<comment type="function">
    <text evidence="2 11">Catalyzes the insertion of molybdate into adenylated molybdopterin with the concomitant release of AMP.</text>
</comment>
<dbReference type="Gene3D" id="2.170.190.11">
    <property type="entry name" value="Molybdopterin biosynthesis moea protein, domain 3"/>
    <property type="match status" value="1"/>
</dbReference>
<evidence type="ECO:0000256" key="1">
    <source>
        <dbReference type="ARBA" id="ARBA00001946"/>
    </source>
</evidence>
<evidence type="ECO:0000259" key="13">
    <source>
        <dbReference type="SMART" id="SM00852"/>
    </source>
</evidence>
<evidence type="ECO:0000256" key="6">
    <source>
        <dbReference type="ARBA" id="ARBA00022679"/>
    </source>
</evidence>
<evidence type="ECO:0000256" key="2">
    <source>
        <dbReference type="ARBA" id="ARBA00002901"/>
    </source>
</evidence>
<evidence type="ECO:0000256" key="9">
    <source>
        <dbReference type="ARBA" id="ARBA00023150"/>
    </source>
</evidence>
<dbReference type="GO" id="GO:0046872">
    <property type="term" value="F:metal ion binding"/>
    <property type="evidence" value="ECO:0007669"/>
    <property type="project" value="UniProtKB-UniRule"/>
</dbReference>
<evidence type="ECO:0000256" key="7">
    <source>
        <dbReference type="ARBA" id="ARBA00022723"/>
    </source>
</evidence>
<keyword evidence="9 11" id="KW-0501">Molybdenum cofactor biosynthesis</keyword>
<dbReference type="PROSITE" id="PS01079">
    <property type="entry name" value="MOCF_BIOSYNTHESIS_2"/>
    <property type="match status" value="1"/>
</dbReference>
<dbReference type="GO" id="GO:0061599">
    <property type="term" value="F:molybdopterin molybdotransferase activity"/>
    <property type="evidence" value="ECO:0007669"/>
    <property type="project" value="UniProtKB-UniRule"/>
</dbReference>
<dbReference type="InterPro" id="IPR036688">
    <property type="entry name" value="MoeA_C_domain_IV_sf"/>
</dbReference>
<comment type="pathway">
    <text evidence="3 11">Cofactor biosynthesis; molybdopterin biosynthesis.</text>
</comment>
<dbReference type="PANTHER" id="PTHR10192:SF5">
    <property type="entry name" value="GEPHYRIN"/>
    <property type="match status" value="1"/>
</dbReference>